<accession>A0ACB6RA69</accession>
<evidence type="ECO:0000313" key="1">
    <source>
        <dbReference type="EMBL" id="KAF2475422.1"/>
    </source>
</evidence>
<dbReference type="EMBL" id="MU003496">
    <property type="protein sequence ID" value="KAF2475422.1"/>
    <property type="molecule type" value="Genomic_DNA"/>
</dbReference>
<reference evidence="1" key="1">
    <citation type="journal article" date="2020" name="Stud. Mycol.">
        <title>101 Dothideomycetes genomes: a test case for predicting lifestyles and emergence of pathogens.</title>
        <authorList>
            <person name="Haridas S."/>
            <person name="Albert R."/>
            <person name="Binder M."/>
            <person name="Bloem J."/>
            <person name="Labutti K."/>
            <person name="Salamov A."/>
            <person name="Andreopoulos B."/>
            <person name="Baker S."/>
            <person name="Barry K."/>
            <person name="Bills G."/>
            <person name="Bluhm B."/>
            <person name="Cannon C."/>
            <person name="Castanera R."/>
            <person name="Culley D."/>
            <person name="Daum C."/>
            <person name="Ezra D."/>
            <person name="Gonzalez J."/>
            <person name="Henrissat B."/>
            <person name="Kuo A."/>
            <person name="Liang C."/>
            <person name="Lipzen A."/>
            <person name="Lutzoni F."/>
            <person name="Magnuson J."/>
            <person name="Mondo S."/>
            <person name="Nolan M."/>
            <person name="Ohm R."/>
            <person name="Pangilinan J."/>
            <person name="Park H.-J."/>
            <person name="Ramirez L."/>
            <person name="Alfaro M."/>
            <person name="Sun H."/>
            <person name="Tritt A."/>
            <person name="Yoshinaga Y."/>
            <person name="Zwiers L.-H."/>
            <person name="Turgeon B."/>
            <person name="Goodwin S."/>
            <person name="Spatafora J."/>
            <person name="Crous P."/>
            <person name="Grigoriev I."/>
        </authorList>
    </citation>
    <scope>NUCLEOTIDE SEQUENCE</scope>
    <source>
        <strain evidence="1">ATCC 200398</strain>
    </source>
</reference>
<gene>
    <name evidence="1" type="ORF">BDR25DRAFT_279472</name>
</gene>
<proteinExistence type="predicted"/>
<organism evidence="1 2">
    <name type="scientific">Lindgomyces ingoldianus</name>
    <dbReference type="NCBI Taxonomy" id="673940"/>
    <lineage>
        <taxon>Eukaryota</taxon>
        <taxon>Fungi</taxon>
        <taxon>Dikarya</taxon>
        <taxon>Ascomycota</taxon>
        <taxon>Pezizomycotina</taxon>
        <taxon>Dothideomycetes</taxon>
        <taxon>Pleosporomycetidae</taxon>
        <taxon>Pleosporales</taxon>
        <taxon>Lindgomycetaceae</taxon>
        <taxon>Lindgomyces</taxon>
    </lineage>
</organism>
<evidence type="ECO:0000313" key="2">
    <source>
        <dbReference type="Proteomes" id="UP000799755"/>
    </source>
</evidence>
<keyword evidence="2" id="KW-1185">Reference proteome</keyword>
<name>A0ACB6RA69_9PLEO</name>
<dbReference type="Proteomes" id="UP000799755">
    <property type="component" value="Unassembled WGS sequence"/>
</dbReference>
<sequence length="547" mass="59212">MKFDTLVQATVAGVVASAVNAATADQWRSRSIYQVLTDRFARPDSSTTASCDTSLGQYCGGTWQGIIKQLDYIQNMGFTAIWISPVTYNIPDKTPYGYAWHGYWQQDLYKLNDHFGTADDLKALSKALHDRNMYLMVDVVVNHNGWNGASTTVDYSKFHPFNNAKYFHSFCPVDNYSNQTNVEDCWLGDSKVELPDLKTEDSAVADGYNTWIKQLVSNYSIDGLRIDTVKHVEMSFWKPFNSAAGVFCTGEVFSGDPSFTCNYQNSLDSVLNYPIYYQIIPFLNSTNGSPTALLNALKSVNSSCRDSSVLGTFTENHDVPRFASMTSDLSLAQNALAFTILSDGIPIVYAGQEQHYSGGGDPANREATWLSKYNRQSDLYNLVAAVNQVRNVAAFIDPKYLTYNIYPIYSDAHTIALRKGFDGKQVISIITNLGSSAPSTTLTLSGTSHGLPSGTVVVDILSCAQVTVSSDGSLAVPMQAGVPRVYFPVAAAVGHGICGIGTSETAAPSATNSKKSVGGLQRRGDRRRKVVKAGLAAAAAGAVGAVV</sequence>
<protein>
    <submittedName>
        <fullName evidence="1">Alpha-amylase</fullName>
    </submittedName>
</protein>
<comment type="caution">
    <text evidence="1">The sequence shown here is derived from an EMBL/GenBank/DDBJ whole genome shotgun (WGS) entry which is preliminary data.</text>
</comment>